<dbReference type="AlphaFoldDB" id="A0AAD8IKP4"/>
<dbReference type="PANTHER" id="PTHR44267">
    <property type="entry name" value="WD REPEAT-CONTAINING PROTEIN 43"/>
    <property type="match status" value="1"/>
</dbReference>
<comment type="subcellular location">
    <subcellularLocation>
        <location evidence="1">Nucleus</location>
    </subcellularLocation>
</comment>
<protein>
    <submittedName>
        <fullName evidence="4">Uncharacterized protein</fullName>
    </submittedName>
</protein>
<dbReference type="PANTHER" id="PTHR44267:SF1">
    <property type="entry name" value="WD REPEAT-CONTAINING PROTEIN 43"/>
    <property type="match status" value="1"/>
</dbReference>
<reference evidence="4" key="2">
    <citation type="submission" date="2023-05" db="EMBL/GenBank/DDBJ databases">
        <authorList>
            <person name="Schelkunov M.I."/>
        </authorList>
    </citation>
    <scope>NUCLEOTIDE SEQUENCE</scope>
    <source>
        <strain evidence="4">Hsosn_3</strain>
        <tissue evidence="4">Leaf</tissue>
    </source>
</reference>
<name>A0AAD8IKP4_9APIA</name>
<feature type="compositionally biased region" description="Polar residues" evidence="3">
    <location>
        <begin position="21"/>
        <end position="31"/>
    </location>
</feature>
<evidence type="ECO:0000313" key="4">
    <source>
        <dbReference type="EMBL" id="KAK1385690.1"/>
    </source>
</evidence>
<gene>
    <name evidence="4" type="ORF">POM88_023425</name>
</gene>
<proteinExistence type="predicted"/>
<dbReference type="EMBL" id="JAUIZM010000005">
    <property type="protein sequence ID" value="KAK1385690.1"/>
    <property type="molecule type" value="Genomic_DNA"/>
</dbReference>
<evidence type="ECO:0000256" key="1">
    <source>
        <dbReference type="ARBA" id="ARBA00004123"/>
    </source>
</evidence>
<sequence length="113" mass="12620">MGEKLVDMNLAEGNKVENPEQQHSPQTKLPSTDSVHLFLKQALHADDRALLLDCLHRKDEKGVTNSPRGTVLACALPFPWLRSLLLQHSTGIMSRESSLAALNSLYQIRQHPD</sequence>
<dbReference type="GO" id="GO:0000462">
    <property type="term" value="P:maturation of SSU-rRNA from tricistronic rRNA transcript (SSU-rRNA, 5.8S rRNA, LSU-rRNA)"/>
    <property type="evidence" value="ECO:0007669"/>
    <property type="project" value="TreeGrafter"/>
</dbReference>
<organism evidence="4 5">
    <name type="scientific">Heracleum sosnowskyi</name>
    <dbReference type="NCBI Taxonomy" id="360622"/>
    <lineage>
        <taxon>Eukaryota</taxon>
        <taxon>Viridiplantae</taxon>
        <taxon>Streptophyta</taxon>
        <taxon>Embryophyta</taxon>
        <taxon>Tracheophyta</taxon>
        <taxon>Spermatophyta</taxon>
        <taxon>Magnoliopsida</taxon>
        <taxon>eudicotyledons</taxon>
        <taxon>Gunneridae</taxon>
        <taxon>Pentapetalae</taxon>
        <taxon>asterids</taxon>
        <taxon>campanulids</taxon>
        <taxon>Apiales</taxon>
        <taxon>Apiaceae</taxon>
        <taxon>Apioideae</taxon>
        <taxon>apioid superclade</taxon>
        <taxon>Tordylieae</taxon>
        <taxon>Tordyliinae</taxon>
        <taxon>Heracleum</taxon>
    </lineage>
</organism>
<feature type="region of interest" description="Disordered" evidence="3">
    <location>
        <begin position="1"/>
        <end position="31"/>
    </location>
</feature>
<comment type="caution">
    <text evidence="4">The sequence shown here is derived from an EMBL/GenBank/DDBJ whole genome shotgun (WGS) entry which is preliminary data.</text>
</comment>
<keyword evidence="5" id="KW-1185">Reference proteome</keyword>
<evidence type="ECO:0000256" key="2">
    <source>
        <dbReference type="ARBA" id="ARBA00023242"/>
    </source>
</evidence>
<dbReference type="GO" id="GO:0005730">
    <property type="term" value="C:nucleolus"/>
    <property type="evidence" value="ECO:0007669"/>
    <property type="project" value="TreeGrafter"/>
</dbReference>
<evidence type="ECO:0000256" key="3">
    <source>
        <dbReference type="SAM" id="MobiDB-lite"/>
    </source>
</evidence>
<dbReference type="Proteomes" id="UP001237642">
    <property type="component" value="Unassembled WGS sequence"/>
</dbReference>
<reference evidence="4" key="1">
    <citation type="submission" date="2023-02" db="EMBL/GenBank/DDBJ databases">
        <title>Genome of toxic invasive species Heracleum sosnowskyi carries increased number of genes despite the absence of recent whole-genome duplications.</title>
        <authorList>
            <person name="Schelkunov M."/>
            <person name="Shtratnikova V."/>
            <person name="Makarenko M."/>
            <person name="Klepikova A."/>
            <person name="Omelchenko D."/>
            <person name="Novikova G."/>
            <person name="Obukhova E."/>
            <person name="Bogdanov V."/>
            <person name="Penin A."/>
            <person name="Logacheva M."/>
        </authorList>
    </citation>
    <scope>NUCLEOTIDE SEQUENCE</scope>
    <source>
        <strain evidence="4">Hsosn_3</strain>
        <tissue evidence="4">Leaf</tissue>
    </source>
</reference>
<evidence type="ECO:0000313" key="5">
    <source>
        <dbReference type="Proteomes" id="UP001237642"/>
    </source>
</evidence>
<dbReference type="InterPro" id="IPR052414">
    <property type="entry name" value="U3_snoRNA-assoc_WDR"/>
</dbReference>
<accession>A0AAD8IKP4</accession>
<keyword evidence="2" id="KW-0539">Nucleus</keyword>